<accession>A0A0J7IKS5</accession>
<dbReference type="InterPro" id="IPR018060">
    <property type="entry name" value="HTH_AraC"/>
</dbReference>
<evidence type="ECO:0000256" key="2">
    <source>
        <dbReference type="ARBA" id="ARBA00023125"/>
    </source>
</evidence>
<evidence type="ECO:0000256" key="3">
    <source>
        <dbReference type="ARBA" id="ARBA00023163"/>
    </source>
</evidence>
<reference evidence="5 6" key="1">
    <citation type="journal article" date="2013" name="Int. J. Syst. Evol. Microbiol.">
        <title>Chryseobacterium angstadtii sp. nov., isolated from a newt tank.</title>
        <authorList>
            <person name="Kirk K.E."/>
            <person name="Hoffman J.A."/>
            <person name="Smith K.A."/>
            <person name="Strahan B.L."/>
            <person name="Failor K.C."/>
            <person name="Krebs J.E."/>
            <person name="Gale A.N."/>
            <person name="Do T.D."/>
            <person name="Sontag T.C."/>
            <person name="Batties A.M."/>
            <person name="Mistiszyn K."/>
            <person name="Newman J.D."/>
        </authorList>
    </citation>
    <scope>NUCLEOTIDE SEQUENCE [LARGE SCALE GENOMIC DNA]</scope>
    <source>
        <strain evidence="5 6">KM</strain>
    </source>
</reference>
<organism evidence="5 6">
    <name type="scientific">Chryseobacterium angstadtii</name>
    <dbReference type="NCBI Taxonomy" id="558151"/>
    <lineage>
        <taxon>Bacteria</taxon>
        <taxon>Pseudomonadati</taxon>
        <taxon>Bacteroidota</taxon>
        <taxon>Flavobacteriia</taxon>
        <taxon>Flavobacteriales</taxon>
        <taxon>Weeksellaceae</taxon>
        <taxon>Chryseobacterium group</taxon>
        <taxon>Chryseobacterium</taxon>
    </lineage>
</organism>
<dbReference type="AlphaFoldDB" id="A0A0J7IKS5"/>
<dbReference type="GO" id="GO:0043565">
    <property type="term" value="F:sequence-specific DNA binding"/>
    <property type="evidence" value="ECO:0007669"/>
    <property type="project" value="InterPro"/>
</dbReference>
<comment type="caution">
    <text evidence="5">The sequence shown here is derived from an EMBL/GenBank/DDBJ whole genome shotgun (WGS) entry which is preliminary data.</text>
</comment>
<gene>
    <name evidence="5" type="ORF">ACM46_02995</name>
</gene>
<dbReference type="Pfam" id="PF12833">
    <property type="entry name" value="HTH_18"/>
    <property type="match status" value="1"/>
</dbReference>
<dbReference type="GO" id="GO:0003700">
    <property type="term" value="F:DNA-binding transcription factor activity"/>
    <property type="evidence" value="ECO:0007669"/>
    <property type="project" value="InterPro"/>
</dbReference>
<keyword evidence="1" id="KW-0805">Transcription regulation</keyword>
<dbReference type="STRING" id="558151.ACM46_02995"/>
<name>A0A0J7IKS5_9FLAO</name>
<evidence type="ECO:0000313" key="6">
    <source>
        <dbReference type="Proteomes" id="UP000036261"/>
    </source>
</evidence>
<sequence length="276" mass="31804">MLVQIQSYPSSHFLSDFSTENYGVVLLNGSGIFSVDQINYSYENSTVLFLTPYQKLKLIAEKDEEIMILFFHGDYYCIEYHKEEVACNGLLFNNIYLNPGIRLPGEQYDYIRGIFNHIERELSEKHLFSESIIKTYIQLILAICSKQKSGNPNDQISGGRLSNKNAAEFQKMLELHFKEEKELSFYSSKLNITNSTLSKAVKKEFNKTPSQLINERVTLEGKRLLHLTYLSVKEIASGLGFHDEFYFSRYFKKSVGCSPKKYREKVGISIVAKISM</sequence>
<protein>
    <submittedName>
        <fullName evidence="5">AraC family transcriptional regulator</fullName>
    </submittedName>
</protein>
<keyword evidence="2" id="KW-0238">DNA-binding</keyword>
<dbReference type="PRINTS" id="PR00032">
    <property type="entry name" value="HTHARAC"/>
</dbReference>
<dbReference type="PATRIC" id="fig|558151.6.peg.628"/>
<dbReference type="OrthoDB" id="2666928at2"/>
<dbReference type="Proteomes" id="UP000036261">
    <property type="component" value="Unassembled WGS sequence"/>
</dbReference>
<dbReference type="SUPFAM" id="SSF46689">
    <property type="entry name" value="Homeodomain-like"/>
    <property type="match status" value="1"/>
</dbReference>
<dbReference type="PANTHER" id="PTHR43280:SF32">
    <property type="entry name" value="TRANSCRIPTIONAL REGULATORY PROTEIN"/>
    <property type="match status" value="1"/>
</dbReference>
<feature type="domain" description="HTH araC/xylS-type" evidence="4">
    <location>
        <begin position="167"/>
        <end position="265"/>
    </location>
</feature>
<keyword evidence="3" id="KW-0804">Transcription</keyword>
<dbReference type="InterPro" id="IPR020449">
    <property type="entry name" value="Tscrpt_reg_AraC-type_HTH"/>
</dbReference>
<dbReference type="SMART" id="SM00342">
    <property type="entry name" value="HTH_ARAC"/>
    <property type="match status" value="1"/>
</dbReference>
<dbReference type="InterPro" id="IPR009057">
    <property type="entry name" value="Homeodomain-like_sf"/>
</dbReference>
<dbReference type="RefSeq" id="WP_048505114.1">
    <property type="nucleotide sequence ID" value="NZ_LFND01000001.1"/>
</dbReference>
<dbReference type="EMBL" id="LFND01000001">
    <property type="protein sequence ID" value="KMQ66514.1"/>
    <property type="molecule type" value="Genomic_DNA"/>
</dbReference>
<proteinExistence type="predicted"/>
<dbReference type="Gene3D" id="1.10.10.60">
    <property type="entry name" value="Homeodomain-like"/>
    <property type="match status" value="1"/>
</dbReference>
<keyword evidence="6" id="KW-1185">Reference proteome</keyword>
<evidence type="ECO:0000256" key="1">
    <source>
        <dbReference type="ARBA" id="ARBA00023015"/>
    </source>
</evidence>
<evidence type="ECO:0000259" key="4">
    <source>
        <dbReference type="PROSITE" id="PS01124"/>
    </source>
</evidence>
<dbReference type="PANTHER" id="PTHR43280">
    <property type="entry name" value="ARAC-FAMILY TRANSCRIPTIONAL REGULATOR"/>
    <property type="match status" value="1"/>
</dbReference>
<dbReference type="PROSITE" id="PS01124">
    <property type="entry name" value="HTH_ARAC_FAMILY_2"/>
    <property type="match status" value="1"/>
</dbReference>
<evidence type="ECO:0000313" key="5">
    <source>
        <dbReference type="EMBL" id="KMQ66514.1"/>
    </source>
</evidence>